<dbReference type="Proteomes" id="UP000050909">
    <property type="component" value="Unassembled WGS sequence"/>
</dbReference>
<keyword evidence="3" id="KW-1185">Reference proteome</keyword>
<comment type="caution">
    <text evidence="2">The sequence shown here is derived from an EMBL/GenBank/DDBJ whole genome shotgun (WGS) entry which is preliminary data.</text>
</comment>
<dbReference type="AlphaFoldDB" id="A0A0R1GVN4"/>
<dbReference type="InterPro" id="IPR036086">
    <property type="entry name" value="ParB/Sulfiredoxin_sf"/>
</dbReference>
<reference evidence="2 3" key="1">
    <citation type="journal article" date="2015" name="Genome Announc.">
        <title>Expanding the biotechnology potential of lactobacilli through comparative genomics of 213 strains and associated genera.</title>
        <authorList>
            <person name="Sun Z."/>
            <person name="Harris H.M."/>
            <person name="McCann A."/>
            <person name="Guo C."/>
            <person name="Argimon S."/>
            <person name="Zhang W."/>
            <person name="Yang X."/>
            <person name="Jeffery I.B."/>
            <person name="Cooney J.C."/>
            <person name="Kagawa T.F."/>
            <person name="Liu W."/>
            <person name="Song Y."/>
            <person name="Salvetti E."/>
            <person name="Wrobel A."/>
            <person name="Rasinkangas P."/>
            <person name="Parkhill J."/>
            <person name="Rea M.C."/>
            <person name="O'Sullivan O."/>
            <person name="Ritari J."/>
            <person name="Douillard F.P."/>
            <person name="Paul Ross R."/>
            <person name="Yang R."/>
            <person name="Briner A.E."/>
            <person name="Felis G.E."/>
            <person name="de Vos W.M."/>
            <person name="Barrangou R."/>
            <person name="Klaenhammer T.R."/>
            <person name="Caufield P.W."/>
            <person name="Cui Y."/>
            <person name="Zhang H."/>
            <person name="O'Toole P.W."/>
        </authorList>
    </citation>
    <scope>NUCLEOTIDE SEQUENCE [LARGE SCALE GENOMIC DNA]</scope>
    <source>
        <strain evidence="2 3">DSM 20534</strain>
    </source>
</reference>
<dbReference type="EMBL" id="AZCV01000001">
    <property type="protein sequence ID" value="KRK38413.1"/>
    <property type="molecule type" value="Genomic_DNA"/>
</dbReference>
<evidence type="ECO:0000313" key="3">
    <source>
        <dbReference type="Proteomes" id="UP000050909"/>
    </source>
</evidence>
<organism evidence="2 3">
    <name type="scientific">Amylolactobacillus amylotrophicus DSM 20534</name>
    <dbReference type="NCBI Taxonomy" id="1423722"/>
    <lineage>
        <taxon>Bacteria</taxon>
        <taxon>Bacillati</taxon>
        <taxon>Bacillota</taxon>
        <taxon>Bacilli</taxon>
        <taxon>Lactobacillales</taxon>
        <taxon>Lactobacillaceae</taxon>
        <taxon>Amylolactobacillus</taxon>
    </lineage>
</organism>
<name>A0A0R1GVN4_9LACO</name>
<dbReference type="PATRIC" id="fig|1423722.3.peg.99"/>
<accession>A0A0R1GVN4</accession>
<sequence length="419" mass="48330">MDLLEMKAANQLEKTGVIKKLSVPGIVNHNFEVCSIPLKYLYYNDQNGRINTTYKQFQAENGLLIPEPGDSQYNKIFEKFIYQSNIQALKDTLQSIKEKGQQEPGVVLPDGRVIDGNRRFTALRMYQTETNLPQEFDAIILPLDLSTKTDEKKIKELELDLQLGREERVNYDPIDRIFDVYNTIEVEKLMTVEEYRKASGAGNTKGINRDIRLANLVIRFIRLISPGGNPIDKFYLARDLKLDGPLEEIESTINNLKSDEKEAITDAVLVHLAVLKTKQDSKDATRDMRDLKKYILKNPESLDHYVQAVDDKMDSIIDKFEEHPVTTANDLQTVLHKDDEIHEEVEKLKQSTNRLIYKGKNDSERKKALTKLEDIRDNLEDISVDDFKEMTIDENLDSKEVMSDITDILFKLKKELNMK</sequence>
<dbReference type="InterPro" id="IPR003115">
    <property type="entry name" value="ParB_N"/>
</dbReference>
<dbReference type="RefSeq" id="WP_056946270.1">
    <property type="nucleotide sequence ID" value="NZ_AZCV01000001.1"/>
</dbReference>
<dbReference type="SMART" id="SM00470">
    <property type="entry name" value="ParB"/>
    <property type="match status" value="1"/>
</dbReference>
<gene>
    <name evidence="2" type="ORF">FC62_GL000097</name>
</gene>
<proteinExistence type="predicted"/>
<protein>
    <recommendedName>
        <fullName evidence="1">ParB-like N-terminal domain-containing protein</fullName>
    </recommendedName>
</protein>
<dbReference type="CDD" id="cd16387">
    <property type="entry name" value="ParB_N_Srx"/>
    <property type="match status" value="1"/>
</dbReference>
<evidence type="ECO:0000259" key="1">
    <source>
        <dbReference type="SMART" id="SM00470"/>
    </source>
</evidence>
<dbReference type="SUPFAM" id="SSF110849">
    <property type="entry name" value="ParB/Sulfiredoxin"/>
    <property type="match status" value="1"/>
</dbReference>
<evidence type="ECO:0000313" key="2">
    <source>
        <dbReference type="EMBL" id="KRK38413.1"/>
    </source>
</evidence>
<feature type="domain" description="ParB-like N-terminal" evidence="1">
    <location>
        <begin position="72"/>
        <end position="161"/>
    </location>
</feature>